<dbReference type="Pfam" id="PF20469">
    <property type="entry name" value="OLD-like_TOPRIM"/>
    <property type="match status" value="1"/>
</dbReference>
<gene>
    <name evidence="3" type="ORF">NVV43_13295</name>
</gene>
<accession>A0AAW5MX58</accession>
<dbReference type="Proteomes" id="UP001206878">
    <property type="component" value="Unassembled WGS sequence"/>
</dbReference>
<dbReference type="InterPro" id="IPR027417">
    <property type="entry name" value="P-loop_NTPase"/>
</dbReference>
<dbReference type="Pfam" id="PF13304">
    <property type="entry name" value="AAA_21"/>
    <property type="match status" value="1"/>
</dbReference>
<protein>
    <submittedName>
        <fullName evidence="3">AAA family ATPase</fullName>
    </submittedName>
</protein>
<dbReference type="InterPro" id="IPR034139">
    <property type="entry name" value="TOPRIM_OLD"/>
</dbReference>
<sequence>MLIESVKLTNFRSFGPQGQQIKLDPMLTTLIGANGTGKTAVLQALQRLFGVTSEQRTISRQDFHVPSTEADLPNTRTLSLEAIIAFPELDDAQGDHSAIPEFFRSMSIADENGRLKCRLRLDAQWDDDGTIDGYVTSQFHTITSWGNDEPDDSDFHKVRPADRAKIQLIYIPATRSATAQVSSFLKGRLWKAINWSTQVRASFAEKAHELNSAFESESAIDAITGRLTQRWQQLHSAGTDSTPKFRPVDVRFEEFVRKVDVLLHPDESGRDRSIEELSDGQSSLFHIAMTSATLDVEREIRLNSRRSAFLYDDLPLPSLTLLALEEPENNLSPHYLSRIVSQLNELTGNIHAQAIISSHSSSILARIAPTQIRHFRLDVVSKNTIVRALTLPKEDNEAAKYIQQAVRAWPELYFAKVVVLGEGASEEVILPAVAGAMGTPIDRSFVAMVPLGGRHVNHMWRLLNDLQIPFITLLDLDWGRHGGGWGRIKNVIAQMIDFGVAPQNIFNEVNPYGYEQNLLAFDSFSHDNKTHIDSWVDFLRRFNIFFSSPLDIDYSMLKAFSGYYQVPPEENASGPSTAGDPRDAVLGNEGIPALYADDIHILRWYRYLFLGRGKPSTHIRVLSQIPSDQLAQNAPDELKALVLTLQHHLSNRGSQQ</sequence>
<dbReference type="InterPro" id="IPR051396">
    <property type="entry name" value="Bact_Antivir_Def_Nuclease"/>
</dbReference>
<evidence type="ECO:0000259" key="1">
    <source>
        <dbReference type="Pfam" id="PF13304"/>
    </source>
</evidence>
<proteinExistence type="predicted"/>
<dbReference type="PANTHER" id="PTHR43581">
    <property type="entry name" value="ATP/GTP PHOSPHATASE"/>
    <property type="match status" value="1"/>
</dbReference>
<feature type="domain" description="ATPase AAA-type core" evidence="1">
    <location>
        <begin position="27"/>
        <end position="364"/>
    </location>
</feature>
<dbReference type="GO" id="GO:0005524">
    <property type="term" value="F:ATP binding"/>
    <property type="evidence" value="ECO:0007669"/>
    <property type="project" value="InterPro"/>
</dbReference>
<dbReference type="GO" id="GO:0016887">
    <property type="term" value="F:ATP hydrolysis activity"/>
    <property type="evidence" value="ECO:0007669"/>
    <property type="project" value="InterPro"/>
</dbReference>
<evidence type="ECO:0000259" key="2">
    <source>
        <dbReference type="Pfam" id="PF20469"/>
    </source>
</evidence>
<name>A0AAW5MX58_9ESCH</name>
<evidence type="ECO:0000313" key="3">
    <source>
        <dbReference type="EMBL" id="MCR6676582.1"/>
    </source>
</evidence>
<feature type="domain" description="OLD protein-like TOPRIM" evidence="2">
    <location>
        <begin position="414"/>
        <end position="477"/>
    </location>
</feature>
<dbReference type="InterPro" id="IPR003959">
    <property type="entry name" value="ATPase_AAA_core"/>
</dbReference>
<dbReference type="CDD" id="cd01026">
    <property type="entry name" value="TOPRIM_OLD"/>
    <property type="match status" value="1"/>
</dbReference>
<dbReference type="SUPFAM" id="SSF52540">
    <property type="entry name" value="P-loop containing nucleoside triphosphate hydrolases"/>
    <property type="match status" value="1"/>
</dbReference>
<reference evidence="3" key="1">
    <citation type="submission" date="2022-07" db="EMBL/GenBank/DDBJ databases">
        <title>Diversity of ethanolamine utilization by human commensal Escherichia coli.</title>
        <authorList>
            <person name="Jubelin G."/>
        </authorList>
    </citation>
    <scope>NUCLEOTIDE SEQUENCE</scope>
    <source>
        <strain evidence="3">S1</strain>
    </source>
</reference>
<comment type="caution">
    <text evidence="3">The sequence shown here is derived from an EMBL/GenBank/DDBJ whole genome shotgun (WGS) entry which is preliminary data.</text>
</comment>
<dbReference type="EMBL" id="JANPXH010000012">
    <property type="protein sequence ID" value="MCR6676582.1"/>
    <property type="molecule type" value="Genomic_DNA"/>
</dbReference>
<dbReference type="PANTHER" id="PTHR43581:SF4">
    <property type="entry name" value="ATP_GTP PHOSPHATASE"/>
    <property type="match status" value="1"/>
</dbReference>
<evidence type="ECO:0000313" key="4">
    <source>
        <dbReference type="Proteomes" id="UP001206878"/>
    </source>
</evidence>
<dbReference type="AlphaFoldDB" id="A0AAW5MX58"/>
<dbReference type="Gene3D" id="3.40.50.300">
    <property type="entry name" value="P-loop containing nucleotide triphosphate hydrolases"/>
    <property type="match status" value="1"/>
</dbReference>
<organism evidence="3 4">
    <name type="scientific">Escherichia marmotae</name>
    <dbReference type="NCBI Taxonomy" id="1499973"/>
    <lineage>
        <taxon>Bacteria</taxon>
        <taxon>Pseudomonadati</taxon>
        <taxon>Pseudomonadota</taxon>
        <taxon>Gammaproteobacteria</taxon>
        <taxon>Enterobacterales</taxon>
        <taxon>Enterobacteriaceae</taxon>
        <taxon>Escherichia</taxon>
    </lineage>
</organism>